<evidence type="ECO:0000313" key="1">
    <source>
        <dbReference type="EMBL" id="GAA3880592.1"/>
    </source>
</evidence>
<reference evidence="2" key="1">
    <citation type="journal article" date="2019" name="Int. J. Syst. Evol. Microbiol.">
        <title>The Global Catalogue of Microorganisms (GCM) 10K type strain sequencing project: providing services to taxonomists for standard genome sequencing and annotation.</title>
        <authorList>
            <consortium name="The Broad Institute Genomics Platform"/>
            <consortium name="The Broad Institute Genome Sequencing Center for Infectious Disease"/>
            <person name="Wu L."/>
            <person name="Ma J."/>
        </authorList>
    </citation>
    <scope>NUCLEOTIDE SEQUENCE [LARGE SCALE GENOMIC DNA]</scope>
    <source>
        <strain evidence="2">JCM 17201</strain>
    </source>
</reference>
<evidence type="ECO:0000313" key="2">
    <source>
        <dbReference type="Proteomes" id="UP001499994"/>
    </source>
</evidence>
<keyword evidence="2" id="KW-1185">Reference proteome</keyword>
<dbReference type="EMBL" id="BAABDG010000002">
    <property type="protein sequence ID" value="GAA3880592.1"/>
    <property type="molecule type" value="Genomic_DNA"/>
</dbReference>
<organism evidence="1 2">
    <name type="scientific">Gibbsiella dentisursi</name>
    <dbReference type="NCBI Taxonomy" id="796890"/>
    <lineage>
        <taxon>Bacteria</taxon>
        <taxon>Pseudomonadati</taxon>
        <taxon>Pseudomonadota</taxon>
        <taxon>Gammaproteobacteria</taxon>
        <taxon>Enterobacterales</taxon>
        <taxon>Yersiniaceae</taxon>
        <taxon>Gibbsiella</taxon>
    </lineage>
</organism>
<proteinExistence type="predicted"/>
<dbReference type="Proteomes" id="UP001499994">
    <property type="component" value="Unassembled WGS sequence"/>
</dbReference>
<comment type="caution">
    <text evidence="1">The sequence shown here is derived from an EMBL/GenBank/DDBJ whole genome shotgun (WGS) entry which is preliminary data.</text>
</comment>
<gene>
    <name evidence="1" type="ORF">GCM10022405_02640</name>
</gene>
<accession>A0ABP7KL35</accession>
<sequence>MKQLLYQIAHSAGLTEPTLRATGKLRRAGHFKARQCTPNIGRCRLTFHHRDTSPPSGRPVLVRLGGAYRQQIGFQIAAAQTHAFRRPTIAKAKRHFRFGM</sequence>
<protein>
    <submittedName>
        <fullName evidence="1">Uncharacterized protein</fullName>
    </submittedName>
</protein>
<name>A0ABP7KL35_9GAMM</name>